<keyword evidence="4" id="KW-1185">Reference proteome</keyword>
<keyword evidence="2" id="KW-1133">Transmembrane helix</keyword>
<gene>
    <name evidence="3" type="ORF">SO694_0002003</name>
</gene>
<feature type="region of interest" description="Disordered" evidence="1">
    <location>
        <begin position="1"/>
        <end position="35"/>
    </location>
</feature>
<keyword evidence="2" id="KW-0812">Transmembrane</keyword>
<protein>
    <recommendedName>
        <fullName evidence="5">TLC domain-containing protein</fullName>
    </recommendedName>
</protein>
<evidence type="ECO:0000256" key="1">
    <source>
        <dbReference type="SAM" id="MobiDB-lite"/>
    </source>
</evidence>
<feature type="transmembrane region" description="Helical" evidence="2">
    <location>
        <begin position="318"/>
        <end position="337"/>
    </location>
</feature>
<reference evidence="3 4" key="1">
    <citation type="submission" date="2024-03" db="EMBL/GenBank/DDBJ databases">
        <title>Aureococcus anophagefferens CCMP1851 and Kratosvirus quantuckense: Draft genome of a second virus-susceptible host strain in the model system.</title>
        <authorList>
            <person name="Chase E."/>
            <person name="Truchon A.R."/>
            <person name="Schepens W."/>
            <person name="Wilhelm S.W."/>
        </authorList>
    </citation>
    <scope>NUCLEOTIDE SEQUENCE [LARGE SCALE GENOMIC DNA]</scope>
    <source>
        <strain evidence="3 4">CCMP1851</strain>
    </source>
</reference>
<dbReference type="Proteomes" id="UP001363151">
    <property type="component" value="Unassembled WGS sequence"/>
</dbReference>
<evidence type="ECO:0008006" key="5">
    <source>
        <dbReference type="Google" id="ProtNLM"/>
    </source>
</evidence>
<feature type="transmembrane region" description="Helical" evidence="2">
    <location>
        <begin position="186"/>
        <end position="207"/>
    </location>
</feature>
<feature type="transmembrane region" description="Helical" evidence="2">
    <location>
        <begin position="140"/>
        <end position="166"/>
    </location>
</feature>
<keyword evidence="2" id="KW-0472">Membrane</keyword>
<evidence type="ECO:0000313" key="3">
    <source>
        <dbReference type="EMBL" id="KAK7238546.1"/>
    </source>
</evidence>
<dbReference type="PANTHER" id="PTHR12242">
    <property type="entry name" value="OS02G0130600 PROTEIN-RELATED"/>
    <property type="match status" value="1"/>
</dbReference>
<organism evidence="3 4">
    <name type="scientific">Aureococcus anophagefferens</name>
    <name type="common">Harmful bloom alga</name>
    <dbReference type="NCBI Taxonomy" id="44056"/>
    <lineage>
        <taxon>Eukaryota</taxon>
        <taxon>Sar</taxon>
        <taxon>Stramenopiles</taxon>
        <taxon>Ochrophyta</taxon>
        <taxon>Pelagophyceae</taxon>
        <taxon>Pelagomonadales</taxon>
        <taxon>Pelagomonadaceae</taxon>
        <taxon>Aureococcus</taxon>
    </lineage>
</organism>
<evidence type="ECO:0000313" key="4">
    <source>
        <dbReference type="Proteomes" id="UP001363151"/>
    </source>
</evidence>
<sequence>MVQTRSQRAKLAGDGDGPATSGAEPPGNARATKPAPAERIPQIPTDMALLLAVLIFISVRTFLASRGDASAGAMTVALASRGATVGFEALAAARCASFLVIAHRLYLLVVVRPPFELKANYLATTRFPLRPVKLWGLRRLVTFTVQTWTLQGIYFALAAAAAVAGARGLEAPPWLPLKATRYLFEVAWAVSHLVTSVTTYVLVPAACEKFDGDVRDLPLLQADQLVLHNVNCILMHVDTLLSGQYLAYDHAGAALLYACYYVSFAWTRARYVAGGVPYFFLDYSLPRALAFKLHLGLAGVVVLFFYLGVFVTTQLGEIAVPARCLVHVLIVGAIVRFRPPPEYRARAKAD</sequence>
<name>A0ABR1FTQ6_AURAN</name>
<proteinExistence type="predicted"/>
<comment type="caution">
    <text evidence="3">The sequence shown here is derived from an EMBL/GenBank/DDBJ whole genome shotgun (WGS) entry which is preliminary data.</text>
</comment>
<evidence type="ECO:0000256" key="2">
    <source>
        <dbReference type="SAM" id="Phobius"/>
    </source>
</evidence>
<accession>A0ABR1FTQ6</accession>
<dbReference type="EMBL" id="JBBJCI010000229">
    <property type="protein sequence ID" value="KAK7238546.1"/>
    <property type="molecule type" value="Genomic_DNA"/>
</dbReference>
<feature type="transmembrane region" description="Helical" evidence="2">
    <location>
        <begin position="293"/>
        <end position="312"/>
    </location>
</feature>
<feature type="transmembrane region" description="Helical" evidence="2">
    <location>
        <begin position="47"/>
        <end position="65"/>
    </location>
</feature>